<dbReference type="GeneID" id="37029802"/>
<dbReference type="Pfam" id="PF11817">
    <property type="entry name" value="Foie-gras_1"/>
    <property type="match status" value="1"/>
</dbReference>
<dbReference type="Proteomes" id="UP000245884">
    <property type="component" value="Unassembled WGS sequence"/>
</dbReference>
<keyword evidence="4" id="KW-1185">Reference proteome</keyword>
<feature type="region of interest" description="Disordered" evidence="1">
    <location>
        <begin position="24"/>
        <end position="50"/>
    </location>
</feature>
<dbReference type="RefSeq" id="XP_025365218.1">
    <property type="nucleotide sequence ID" value="XM_025507979.1"/>
</dbReference>
<sequence>MNSYPPELTHHAYASLFVAGLTKPQQAGPSSSSSSAAAPAPAANGDGAAASTSQLQLNGHPTEVYPELCAELETVFSSRGKHTIWDPARGRSAVFHSVLVDHNVRLPPRKTRPSLRSVAAPEPSANPPILHPRSPLSPLHPASPLFPDGLIAPIWARKHRDIVPSVFVAFYCLSGDAAVEQTSEDNDAPSPAPRQLSGQELKARDEELIRLISERKRPLNERGIKLTVVLLTARNMLDNPQLEARLSYIRRSSGLDSKASLFVLTPVQRQELADFVTSLQGALYDHGLDYYREHARRIRRKRARYPPPPSIVQPILQSVAASRPNSKAPELTPLSREGWHLRAEYKLAMFAELHADYDDALAHYLEAYDLLAGPRGMLSSTVLLPPRTKRWAEAKVLSDTLSLRISKLYLYGEDSASALHQFRRHLARFSELSSGWGIGDATFEYWSWLGKQYRLIGALLEQAMKSYPGSPLPPISIPMHNPPLPGFLLHPEITEQPQRYPSLRAAPGGLLSPNNAALSSATTPAALLQGPAAFFYNAGLCALERQDRYVKMVAAETKGEVSESGATALVHEKQVDHCAQIVEVLGRAHDLYREAKQERLADVVAAKMARAWATDGHWKQALRMLHRVIPRYRDEGPSVGLKELLLLAVHCAEKAGDKRAQAQWTLEASGEQELSNEEWEMMEKGWKELSLGVEDSETVSVSWSKGRGPLRVDVAFQRASVQYGGAASFQLTVTRAQQSPPLAFESMTIFDLAGKVVAVVEANGAAASSSSPIQLKPPSERTQAKISWLSEEQLSSVFQGTLKATSKSSLAISRVHFHASSPLPLDIEVKIDSPSTTLPHAPLWLCSSGRWVHLVYRQEARHCLVTRPVHRVDVEIDHHVTAYLDEAVSIRVKATNKEQSPLRCALAVSLDTSNLPPDVRDELGQQGLQPTLSGSLPNLALGVLAPQESKDVTLVLRAKQRTGLRSLAMVLKSCMTDVAHDEDEDVDGALAGELVRETTIGIQRAFRAEYSANWRPGAAATAANGNDAQQLLLGDGAGAPGASFDTMPRSPGAGPPSEQHRTAIASVHAAFAVLTAEELTISDVKVELDEEHGKDARPYGGGDAAVAAELESVRQSSLAGKWRQGDRWGSTWDIEVGLGAYESEDGPRGPTGQLALTWQRASSSDPRPNITRLPLPILAPPHLNARVLIAAPPATHALEAFTLVFVVVNPSSHAVDVSMVIDDEDPPAWVLGHRTLSIPGIPPRGSRSIPTRIVPRYEGQWTLPRVRAFQHRPQEEMAEGQQGQGHQMVINETQYGLPLQVRYRVSAGATMGAAGQRALAVNRQHVVEQEGATLSVLVLPQQGAARSSSDMGIGGASGGAGAGVAVGQA</sequence>
<proteinExistence type="predicted"/>
<dbReference type="EMBL" id="KZ819662">
    <property type="protein sequence ID" value="PWN30606.1"/>
    <property type="molecule type" value="Genomic_DNA"/>
</dbReference>
<protein>
    <recommendedName>
        <fullName evidence="2">Trafficking protein particle complex subunit 11 domain-containing protein</fullName>
    </recommendedName>
</protein>
<dbReference type="PANTHER" id="PTHR14374">
    <property type="entry name" value="FOIE GRAS"/>
    <property type="match status" value="1"/>
</dbReference>
<feature type="domain" description="Trafficking protein particle complex subunit 11" evidence="2">
    <location>
        <begin position="390"/>
        <end position="661"/>
    </location>
</feature>
<reference evidence="3 4" key="1">
    <citation type="journal article" date="2018" name="Mol. Biol. Evol.">
        <title>Broad Genomic Sampling Reveals a Smut Pathogenic Ancestry of the Fungal Clade Ustilaginomycotina.</title>
        <authorList>
            <person name="Kijpornyongpan T."/>
            <person name="Mondo S.J."/>
            <person name="Barry K."/>
            <person name="Sandor L."/>
            <person name="Lee J."/>
            <person name="Lipzen A."/>
            <person name="Pangilinan J."/>
            <person name="LaButti K."/>
            <person name="Hainaut M."/>
            <person name="Henrissat B."/>
            <person name="Grigoriev I.V."/>
            <person name="Spatafora J.W."/>
            <person name="Aime M.C."/>
        </authorList>
    </citation>
    <scope>NUCLEOTIDE SEQUENCE [LARGE SCALE GENOMIC DNA]</scope>
    <source>
        <strain evidence="3 4">MCA 5214</strain>
    </source>
</reference>
<dbReference type="InterPro" id="IPR021773">
    <property type="entry name" value="TPC11"/>
</dbReference>
<evidence type="ECO:0000256" key="1">
    <source>
        <dbReference type="SAM" id="MobiDB-lite"/>
    </source>
</evidence>
<evidence type="ECO:0000313" key="3">
    <source>
        <dbReference type="EMBL" id="PWN30606.1"/>
    </source>
</evidence>
<evidence type="ECO:0000313" key="4">
    <source>
        <dbReference type="Proteomes" id="UP000245884"/>
    </source>
</evidence>
<dbReference type="OrthoDB" id="6278596at2759"/>
<feature type="compositionally biased region" description="Low complexity" evidence="1">
    <location>
        <begin position="27"/>
        <end position="50"/>
    </location>
</feature>
<name>A0A316UZA1_9BASI</name>
<dbReference type="STRING" id="1569628.A0A316UZA1"/>
<evidence type="ECO:0000259" key="2">
    <source>
        <dbReference type="Pfam" id="PF11817"/>
    </source>
</evidence>
<accession>A0A316UZA1</accession>
<organism evidence="3 4">
    <name type="scientific">Jaminaea rosea</name>
    <dbReference type="NCBI Taxonomy" id="1569628"/>
    <lineage>
        <taxon>Eukaryota</taxon>
        <taxon>Fungi</taxon>
        <taxon>Dikarya</taxon>
        <taxon>Basidiomycota</taxon>
        <taxon>Ustilaginomycotina</taxon>
        <taxon>Exobasidiomycetes</taxon>
        <taxon>Microstromatales</taxon>
        <taxon>Microstromatales incertae sedis</taxon>
        <taxon>Jaminaea</taxon>
    </lineage>
</organism>
<gene>
    <name evidence="3" type="ORF">BDZ90DRAFT_257681</name>
</gene>
<dbReference type="PANTHER" id="PTHR14374:SF0">
    <property type="entry name" value="TRAFFICKING PROTEIN PARTICLE COMPLEX SUBUNIT 11"/>
    <property type="match status" value="1"/>
</dbReference>
<feature type="region of interest" description="Disordered" evidence="1">
    <location>
        <begin position="1031"/>
        <end position="1059"/>
    </location>
</feature>